<feature type="transmembrane region" description="Helical" evidence="1">
    <location>
        <begin position="20"/>
        <end position="37"/>
    </location>
</feature>
<gene>
    <name evidence="2" type="ORF">GCM10023211_06160</name>
</gene>
<keyword evidence="1" id="KW-1133">Transmembrane helix</keyword>
<keyword evidence="1" id="KW-0812">Transmembrane</keyword>
<comment type="caution">
    <text evidence="2">The sequence shown here is derived from an EMBL/GenBank/DDBJ whole genome shotgun (WGS) entry which is preliminary data.</text>
</comment>
<evidence type="ECO:0000313" key="3">
    <source>
        <dbReference type="Proteomes" id="UP001500171"/>
    </source>
</evidence>
<protein>
    <submittedName>
        <fullName evidence="2">Uncharacterized protein</fullName>
    </submittedName>
</protein>
<organism evidence="2 3">
    <name type="scientific">Orbus sasakiae</name>
    <dbReference type="NCBI Taxonomy" id="1078475"/>
    <lineage>
        <taxon>Bacteria</taxon>
        <taxon>Pseudomonadati</taxon>
        <taxon>Pseudomonadota</taxon>
        <taxon>Gammaproteobacteria</taxon>
        <taxon>Orbales</taxon>
        <taxon>Orbaceae</taxon>
        <taxon>Orbus</taxon>
    </lineage>
</organism>
<name>A0ABP9N2Z5_9GAMM</name>
<dbReference type="EMBL" id="BAABHY010000001">
    <property type="protein sequence ID" value="GAA5106404.1"/>
    <property type="molecule type" value="Genomic_DNA"/>
</dbReference>
<dbReference type="Proteomes" id="UP001500171">
    <property type="component" value="Unassembled WGS sequence"/>
</dbReference>
<proteinExistence type="predicted"/>
<evidence type="ECO:0000313" key="2">
    <source>
        <dbReference type="EMBL" id="GAA5106404.1"/>
    </source>
</evidence>
<keyword evidence="1" id="KW-0472">Membrane</keyword>
<reference evidence="3" key="1">
    <citation type="journal article" date="2019" name="Int. J. Syst. Evol. Microbiol.">
        <title>The Global Catalogue of Microorganisms (GCM) 10K type strain sequencing project: providing services to taxonomists for standard genome sequencing and annotation.</title>
        <authorList>
            <consortium name="The Broad Institute Genomics Platform"/>
            <consortium name="The Broad Institute Genome Sequencing Center for Infectious Disease"/>
            <person name="Wu L."/>
            <person name="Ma J."/>
        </authorList>
    </citation>
    <scope>NUCLEOTIDE SEQUENCE [LARGE SCALE GENOMIC DNA]</scope>
    <source>
        <strain evidence="3">JCM 18050</strain>
    </source>
</reference>
<evidence type="ECO:0000256" key="1">
    <source>
        <dbReference type="SAM" id="Phobius"/>
    </source>
</evidence>
<sequence length="66" mass="7522">MCIFKSAATTLNNLSINVYIQQPVTSLIAIIIIWLDIKLPNHRSAYFLGSDFCIKINQTIFSNVKY</sequence>
<keyword evidence="3" id="KW-1185">Reference proteome</keyword>
<accession>A0ABP9N2Z5</accession>